<organism evidence="1 2">
    <name type="scientific">Pelagibius litoralis</name>
    <dbReference type="NCBI Taxonomy" id="374515"/>
    <lineage>
        <taxon>Bacteria</taxon>
        <taxon>Pseudomonadati</taxon>
        <taxon>Pseudomonadota</taxon>
        <taxon>Alphaproteobacteria</taxon>
        <taxon>Rhodospirillales</taxon>
        <taxon>Rhodovibrionaceae</taxon>
        <taxon>Pelagibius</taxon>
    </lineage>
</organism>
<dbReference type="EMBL" id="JAAQPH010000007">
    <property type="protein sequence ID" value="NIA69169.1"/>
    <property type="molecule type" value="Genomic_DNA"/>
</dbReference>
<reference evidence="1" key="1">
    <citation type="submission" date="2020-03" db="EMBL/GenBank/DDBJ databases">
        <title>Genome of Pelagibius litoralis DSM 21314T.</title>
        <authorList>
            <person name="Wang G."/>
        </authorList>
    </citation>
    <scope>NUCLEOTIDE SEQUENCE</scope>
    <source>
        <strain evidence="1">DSM 21314</strain>
    </source>
</reference>
<name>A0A967EW36_9PROT</name>
<comment type="caution">
    <text evidence="1">The sequence shown here is derived from an EMBL/GenBank/DDBJ whole genome shotgun (WGS) entry which is preliminary data.</text>
</comment>
<protein>
    <submittedName>
        <fullName evidence="1">DUF4197 domain-containing protein</fullName>
    </submittedName>
</protein>
<sequence length="246" mass="26256">MAFFALSLGASFSPDPALAQGSLFDKAKDLLKSGDGETAGGLSSTSLSSAEIGDGLREALKVGTERVVGLLGQTDGFNADPDIHIPLPDSLQKVQKALQTVGMSDLADDLELRLNRAAEEATPQAKQIFWDAISEMSVEDAEGILNGPEDAATRYFQDKMTPPLSDAMRPVVDNSLAEVGAIAAYDNMMGEYRALPLVPDAKADLTDYALEQALDGLFTYVAREEAAIRSDPAKRTTEILQKVFGE</sequence>
<evidence type="ECO:0000313" key="2">
    <source>
        <dbReference type="Proteomes" id="UP000761264"/>
    </source>
</evidence>
<evidence type="ECO:0000313" key="1">
    <source>
        <dbReference type="EMBL" id="NIA69169.1"/>
    </source>
</evidence>
<dbReference type="Pfam" id="PF13852">
    <property type="entry name" value="DUF4197"/>
    <property type="match status" value="1"/>
</dbReference>
<proteinExistence type="predicted"/>
<keyword evidence="2" id="KW-1185">Reference proteome</keyword>
<gene>
    <name evidence="1" type="ORF">HBA54_11270</name>
</gene>
<dbReference type="Proteomes" id="UP000761264">
    <property type="component" value="Unassembled WGS sequence"/>
</dbReference>
<dbReference type="AlphaFoldDB" id="A0A967EW36"/>
<dbReference type="InterPro" id="IPR025245">
    <property type="entry name" value="DUF4197"/>
</dbReference>
<accession>A0A967EW36</accession>